<evidence type="ECO:0000256" key="3">
    <source>
        <dbReference type="ARBA" id="ARBA00051383"/>
    </source>
</evidence>
<dbReference type="PRINTS" id="PR00081">
    <property type="entry name" value="GDHRDH"/>
</dbReference>
<dbReference type="GO" id="GO:0016491">
    <property type="term" value="F:oxidoreductase activity"/>
    <property type="evidence" value="ECO:0007669"/>
    <property type="project" value="UniProtKB-KW"/>
</dbReference>
<protein>
    <submittedName>
        <fullName evidence="4">Short-chain dehydrogenase/reductase SDR</fullName>
    </submittedName>
</protein>
<dbReference type="FunFam" id="3.40.50.720:FF:000084">
    <property type="entry name" value="Short-chain dehydrogenase reductase"/>
    <property type="match status" value="1"/>
</dbReference>
<dbReference type="NCBIfam" id="NF005559">
    <property type="entry name" value="PRK07231.1"/>
    <property type="match status" value="1"/>
</dbReference>
<dbReference type="RefSeq" id="WP_051749666.1">
    <property type="nucleotide sequence ID" value="NZ_JFHR01000016.1"/>
</dbReference>
<keyword evidence="2" id="KW-0560">Oxidoreductase</keyword>
<dbReference type="EMBL" id="JFHR01000016">
    <property type="protein sequence ID" value="KEQ53908.1"/>
    <property type="molecule type" value="Genomic_DNA"/>
</dbReference>
<comment type="caution">
    <text evidence="4">The sequence shown here is derived from an EMBL/GenBank/DDBJ whole genome shotgun (WGS) entry which is preliminary data.</text>
</comment>
<dbReference type="Proteomes" id="UP000028411">
    <property type="component" value="Unassembled WGS sequence"/>
</dbReference>
<organism evidence="4 5">
    <name type="scientific">Sphingobium chlorophenolicum</name>
    <dbReference type="NCBI Taxonomy" id="46429"/>
    <lineage>
        <taxon>Bacteria</taxon>
        <taxon>Pseudomonadati</taxon>
        <taxon>Pseudomonadota</taxon>
        <taxon>Alphaproteobacteria</taxon>
        <taxon>Sphingomonadales</taxon>
        <taxon>Sphingomonadaceae</taxon>
        <taxon>Sphingobium</taxon>
    </lineage>
</organism>
<dbReference type="PANTHER" id="PTHR24321:SF8">
    <property type="entry name" value="ESTRADIOL 17-BETA-DEHYDROGENASE 8-RELATED"/>
    <property type="match status" value="1"/>
</dbReference>
<evidence type="ECO:0000313" key="5">
    <source>
        <dbReference type="Proteomes" id="UP000028411"/>
    </source>
</evidence>
<dbReference type="OrthoDB" id="9779623at2"/>
<dbReference type="InterPro" id="IPR002347">
    <property type="entry name" value="SDR_fam"/>
</dbReference>
<dbReference type="Gene3D" id="3.40.50.720">
    <property type="entry name" value="NAD(P)-binding Rossmann-like Domain"/>
    <property type="match status" value="1"/>
</dbReference>
<name>A0A081RFD5_SPHCR</name>
<dbReference type="PATRIC" id="fig|46429.4.peg.1748"/>
<proteinExistence type="inferred from homology"/>
<dbReference type="PANTHER" id="PTHR24321">
    <property type="entry name" value="DEHYDROGENASES, SHORT CHAIN"/>
    <property type="match status" value="1"/>
</dbReference>
<evidence type="ECO:0000256" key="1">
    <source>
        <dbReference type="ARBA" id="ARBA00006484"/>
    </source>
</evidence>
<dbReference type="eggNOG" id="COG1028">
    <property type="taxonomic scope" value="Bacteria"/>
</dbReference>
<evidence type="ECO:0000313" key="4">
    <source>
        <dbReference type="EMBL" id="KEQ53908.1"/>
    </source>
</evidence>
<sequence>MAEIASSTGSRGLSEKVAIVTGASGGIGHAIVERLAAEGARVFATDIMESASPLPSGAMFERLDVGSEQDWQALAAIVAERAGGADILVNNAGIRGPTADLLDVPLEEWDHVVRANQTSVFLGMRAIAPQMIARGGGSIVNIASIFGVISVEHMAGYHATKAAVRMMTRNAAVSLGGRGVRVNAILPGVIDTPATAGHSAQVRAERNARTALGRRGRPEEVAAAVLFLASDDASFVTGTDLVVDGGYLAK</sequence>
<reference evidence="4 5" key="1">
    <citation type="submission" date="2014-02" db="EMBL/GenBank/DDBJ databases">
        <title>Whole genome sequence of Sphingobium chlorophenolicum NBRC 16172.</title>
        <authorList>
            <person name="Gan H.M."/>
            <person name="Gan H.Y."/>
            <person name="Chew T.H."/>
            <person name="Savka M.A."/>
        </authorList>
    </citation>
    <scope>NUCLEOTIDE SEQUENCE [LARGE SCALE GENOMIC DNA]</scope>
    <source>
        <strain evidence="4 5">NBRC 16172</strain>
    </source>
</reference>
<gene>
    <name evidence="4" type="ORF">BV95_01780</name>
</gene>
<comment type="similarity">
    <text evidence="1">Belongs to the short-chain dehydrogenases/reductases (SDR) family.</text>
</comment>
<dbReference type="SUPFAM" id="SSF51735">
    <property type="entry name" value="NAD(P)-binding Rossmann-fold domains"/>
    <property type="match status" value="1"/>
</dbReference>
<evidence type="ECO:0000256" key="2">
    <source>
        <dbReference type="ARBA" id="ARBA00023002"/>
    </source>
</evidence>
<dbReference type="InterPro" id="IPR036291">
    <property type="entry name" value="NAD(P)-bd_dom_sf"/>
</dbReference>
<dbReference type="PRINTS" id="PR00080">
    <property type="entry name" value="SDRFAMILY"/>
</dbReference>
<dbReference type="Pfam" id="PF13561">
    <property type="entry name" value="adh_short_C2"/>
    <property type="match status" value="1"/>
</dbReference>
<dbReference type="AlphaFoldDB" id="A0A081RFD5"/>
<accession>A0A081RFD5</accession>
<comment type="catalytic activity">
    <reaction evidence="3">
        <text>2,5-dichlorocyclohexa-2,5-dien-1,4-diol + NAD(+) = 2,5-dichlorohydroquinone + NADH + H(+)</text>
        <dbReference type="Rhea" id="RHEA:15741"/>
        <dbReference type="ChEBI" id="CHEBI:15378"/>
        <dbReference type="ChEBI" id="CHEBI:27545"/>
        <dbReference type="ChEBI" id="CHEBI:28975"/>
        <dbReference type="ChEBI" id="CHEBI:57540"/>
        <dbReference type="ChEBI" id="CHEBI:57945"/>
    </reaction>
</comment>